<evidence type="ECO:0000256" key="3">
    <source>
        <dbReference type="ARBA" id="ARBA00023082"/>
    </source>
</evidence>
<dbReference type="EMBL" id="FNQY01000003">
    <property type="protein sequence ID" value="SDZ87845.1"/>
    <property type="molecule type" value="Genomic_DNA"/>
</dbReference>
<dbReference type="InterPro" id="IPR039425">
    <property type="entry name" value="RNA_pol_sigma-70-like"/>
</dbReference>
<keyword evidence="2" id="KW-0805">Transcription regulation</keyword>
<organism evidence="8 9">
    <name type="scientific">Arachidicoccus rhizosphaerae</name>
    <dbReference type="NCBI Taxonomy" id="551991"/>
    <lineage>
        <taxon>Bacteria</taxon>
        <taxon>Pseudomonadati</taxon>
        <taxon>Bacteroidota</taxon>
        <taxon>Chitinophagia</taxon>
        <taxon>Chitinophagales</taxon>
        <taxon>Chitinophagaceae</taxon>
        <taxon>Arachidicoccus</taxon>
    </lineage>
</organism>
<dbReference type="STRING" id="551991.SAMN05192529_103119"/>
<dbReference type="NCBIfam" id="TIGR02937">
    <property type="entry name" value="sigma70-ECF"/>
    <property type="match status" value="1"/>
</dbReference>
<reference evidence="8 9" key="1">
    <citation type="submission" date="2016-10" db="EMBL/GenBank/DDBJ databases">
        <authorList>
            <person name="de Groot N.N."/>
        </authorList>
    </citation>
    <scope>NUCLEOTIDE SEQUENCE [LARGE SCALE GENOMIC DNA]</scope>
    <source>
        <strain evidence="8 9">Vu-144</strain>
    </source>
</reference>
<dbReference type="InterPro" id="IPR007627">
    <property type="entry name" value="RNA_pol_sigma70_r2"/>
</dbReference>
<evidence type="ECO:0000313" key="9">
    <source>
        <dbReference type="Proteomes" id="UP000199041"/>
    </source>
</evidence>
<dbReference type="InterPro" id="IPR013324">
    <property type="entry name" value="RNA_pol_sigma_r3/r4-like"/>
</dbReference>
<dbReference type="InterPro" id="IPR036388">
    <property type="entry name" value="WH-like_DNA-bd_sf"/>
</dbReference>
<keyword evidence="3" id="KW-0731">Sigma factor</keyword>
<protein>
    <submittedName>
        <fullName evidence="8">RNA polymerase, sigma subunit, ECF family</fullName>
    </submittedName>
</protein>
<evidence type="ECO:0000256" key="2">
    <source>
        <dbReference type="ARBA" id="ARBA00023015"/>
    </source>
</evidence>
<evidence type="ECO:0000256" key="5">
    <source>
        <dbReference type="ARBA" id="ARBA00023163"/>
    </source>
</evidence>
<dbReference type="Gene3D" id="1.10.10.10">
    <property type="entry name" value="Winged helix-like DNA-binding domain superfamily/Winged helix DNA-binding domain"/>
    <property type="match status" value="1"/>
</dbReference>
<dbReference type="AlphaFoldDB" id="A0A1H3WL44"/>
<feature type="domain" description="RNA polymerase sigma-70 region 2" evidence="6">
    <location>
        <begin position="40"/>
        <end position="109"/>
    </location>
</feature>
<dbReference type="PANTHER" id="PTHR43133:SF8">
    <property type="entry name" value="RNA POLYMERASE SIGMA FACTOR HI_1459-RELATED"/>
    <property type="match status" value="1"/>
</dbReference>
<dbReference type="CDD" id="cd06171">
    <property type="entry name" value="Sigma70_r4"/>
    <property type="match status" value="1"/>
</dbReference>
<dbReference type="Proteomes" id="UP000199041">
    <property type="component" value="Unassembled WGS sequence"/>
</dbReference>
<keyword evidence="4" id="KW-0238">DNA-binding</keyword>
<dbReference type="Pfam" id="PF08281">
    <property type="entry name" value="Sigma70_r4_2"/>
    <property type="match status" value="1"/>
</dbReference>
<dbReference type="Gene3D" id="1.10.1740.10">
    <property type="match status" value="1"/>
</dbReference>
<keyword evidence="9" id="KW-1185">Reference proteome</keyword>
<evidence type="ECO:0000313" key="8">
    <source>
        <dbReference type="EMBL" id="SDZ87845.1"/>
    </source>
</evidence>
<dbReference type="GO" id="GO:0003677">
    <property type="term" value="F:DNA binding"/>
    <property type="evidence" value="ECO:0007669"/>
    <property type="project" value="UniProtKB-KW"/>
</dbReference>
<keyword evidence="5" id="KW-0804">Transcription</keyword>
<dbReference type="GO" id="GO:0016987">
    <property type="term" value="F:sigma factor activity"/>
    <property type="evidence" value="ECO:0007669"/>
    <property type="project" value="UniProtKB-KW"/>
</dbReference>
<evidence type="ECO:0000256" key="1">
    <source>
        <dbReference type="ARBA" id="ARBA00010641"/>
    </source>
</evidence>
<evidence type="ECO:0000259" key="6">
    <source>
        <dbReference type="Pfam" id="PF04542"/>
    </source>
</evidence>
<evidence type="ECO:0000256" key="4">
    <source>
        <dbReference type="ARBA" id="ARBA00023125"/>
    </source>
</evidence>
<comment type="similarity">
    <text evidence="1">Belongs to the sigma-70 factor family. ECF subfamily.</text>
</comment>
<dbReference type="PANTHER" id="PTHR43133">
    <property type="entry name" value="RNA POLYMERASE ECF-TYPE SIGMA FACTO"/>
    <property type="match status" value="1"/>
</dbReference>
<feature type="domain" description="RNA polymerase sigma factor 70 region 4 type 2" evidence="7">
    <location>
        <begin position="148"/>
        <end position="186"/>
    </location>
</feature>
<dbReference type="Pfam" id="PF04542">
    <property type="entry name" value="Sigma70_r2"/>
    <property type="match status" value="1"/>
</dbReference>
<name>A0A1H3WL44_9BACT</name>
<dbReference type="InterPro" id="IPR014284">
    <property type="entry name" value="RNA_pol_sigma-70_dom"/>
</dbReference>
<gene>
    <name evidence="8" type="ORF">SAMN05192529_103119</name>
</gene>
<accession>A0A1H3WL44</accession>
<dbReference type="SUPFAM" id="SSF88659">
    <property type="entry name" value="Sigma3 and sigma4 domains of RNA polymerase sigma factors"/>
    <property type="match status" value="1"/>
</dbReference>
<sequence length="209" mass="24653">MRTAAEIQLSELTMSNNEYPLDTQLVSRFQRGDLNALEQLIEKYKEKIYTSIFFLVKDKYLAEDIFQETFIRVIDTLRSGRYNEEGKVLPWIMRIAHNLCVDHFRRVKRAPFVATDQNNMRDIFDVMGIHHNENAETERIKQETYQTVNRLLDHLPASQREVLVLRHYGDMSFKEIAKLTDCSINTALGRMRYGLLNLRKLMATHQIEL</sequence>
<proteinExistence type="inferred from homology"/>
<dbReference type="SUPFAM" id="SSF88946">
    <property type="entry name" value="Sigma2 domain of RNA polymerase sigma factors"/>
    <property type="match status" value="1"/>
</dbReference>
<dbReference type="InterPro" id="IPR013325">
    <property type="entry name" value="RNA_pol_sigma_r2"/>
</dbReference>
<dbReference type="GO" id="GO:0006352">
    <property type="term" value="P:DNA-templated transcription initiation"/>
    <property type="evidence" value="ECO:0007669"/>
    <property type="project" value="InterPro"/>
</dbReference>
<evidence type="ECO:0000259" key="7">
    <source>
        <dbReference type="Pfam" id="PF08281"/>
    </source>
</evidence>
<dbReference type="InterPro" id="IPR013249">
    <property type="entry name" value="RNA_pol_sigma70_r4_t2"/>
</dbReference>